<evidence type="ECO:0000313" key="1">
    <source>
        <dbReference type="EMBL" id="KAJ9115814.1"/>
    </source>
</evidence>
<protein>
    <submittedName>
        <fullName evidence="1">Uncharacterized protein</fullName>
    </submittedName>
</protein>
<sequence length="1059" mass="113553">MSDLPTLMQGKDSLSRWDMMVAYDEATLNTLLAERTSEIPDILDGLKQFDVTYTNLISGKQITLYTVDMHFKTPTMSFDTTPFGSIQGAIVVNFPITGTTTEDGVTKDLPTDLILSCCTPLVSVSGETNQVSPPGTVVIFDPNSPTSTETVTLDFTKPSMLLTVTPGSTTNPKLYEESVLSTVSAYFSKAGGFRYRLAGLTNAIPKDPAGNAAPIDANETLLPSTFLFTLDPGDPNAKPTVPGCLLTWIGLKGSTSVGIQPTTRDALRFNLGGPNTVSPLMPLSTASIIIAHDTMWNFFLKPGIIKSHGTVPTSTSVQSTAGMTFQATLPSFQVDAPGSDPKQDGFGAFSFNLNAGSSKFVVDHVGITWTFTDSQQIDIWEIEDEVYGGSWKNKGHADVTCTVSDSATWTSTDGANVLAMKFGGAPKLIKTTASPSSDRSVWDKITMGETPNVPDAWNGLKITAPAITLDFGGLDYFLGTNLLFPGAHIFKADPVATGFYIPRDTLITGNLYKPTTTVKRGGLLGAVQPTKTSLTTLINRFAAPTGGLILGDFLLAVGDKNDSLGKVEEFLKKYNIEDWTGDELSSITGQKYNTSSAAAVQDLPTVSEASSQGHSALQVGEEPLPFDIRVFGAWYKITAPATMPDGNLLVNPQTGKITVQNMETTPTVKVGADGTNTVSFTVGTSTFAVVFDSKLDTSTGTFTLSFKGSVTYPSGSVEDFNGKQYVPEPGDAGIGSGFAKTINILALVGFGITVFGCVGILQSYLYRREDKKKDTETPEAKARRELTERHNAAVDRQLQDIRQYIRSRADEQAARFEPEADARIMDRVYSAAQVAARDASSGVDLSRVRDESSLDLEEYRGLLDSSNRAAASEVELQVTAEVSPNVRDDITPWCRSGVLSTAAADGITSAAVSNATQAKQSHVRESGLVPQIALAVALAGESQQQHEIQRNVQSNLDSLALKSAHVKAEKSAASTVIQEYIERIKAEPDSSTKEEAEAALKEEQAALEEIVKKETEVENARGEQEQERDQAASRIEESDKAAEKAEHEAGEAKHRAAEP</sequence>
<dbReference type="EMBL" id="JASBWU010000015">
    <property type="protein sequence ID" value="KAJ9115814.1"/>
    <property type="molecule type" value="Genomic_DNA"/>
</dbReference>
<dbReference type="Proteomes" id="UP001243375">
    <property type="component" value="Unassembled WGS sequence"/>
</dbReference>
<proteinExistence type="predicted"/>
<reference evidence="1" key="1">
    <citation type="submission" date="2023-04" db="EMBL/GenBank/DDBJ databases">
        <title>Draft Genome sequencing of Naganishia species isolated from polar environments using Oxford Nanopore Technology.</title>
        <authorList>
            <person name="Leo P."/>
            <person name="Venkateswaran K."/>
        </authorList>
    </citation>
    <scope>NUCLEOTIDE SEQUENCE</scope>
    <source>
        <strain evidence="1">MNA-CCFEE 5425</strain>
    </source>
</reference>
<keyword evidence="2" id="KW-1185">Reference proteome</keyword>
<organism evidence="1 2">
    <name type="scientific">Naganishia vaughanmartiniae</name>
    <dbReference type="NCBI Taxonomy" id="1424756"/>
    <lineage>
        <taxon>Eukaryota</taxon>
        <taxon>Fungi</taxon>
        <taxon>Dikarya</taxon>
        <taxon>Basidiomycota</taxon>
        <taxon>Agaricomycotina</taxon>
        <taxon>Tremellomycetes</taxon>
        <taxon>Filobasidiales</taxon>
        <taxon>Filobasidiaceae</taxon>
        <taxon>Naganishia</taxon>
    </lineage>
</organism>
<accession>A0ACC2WXF6</accession>
<comment type="caution">
    <text evidence="1">The sequence shown here is derived from an EMBL/GenBank/DDBJ whole genome shotgun (WGS) entry which is preliminary data.</text>
</comment>
<evidence type="ECO:0000313" key="2">
    <source>
        <dbReference type="Proteomes" id="UP001243375"/>
    </source>
</evidence>
<gene>
    <name evidence="1" type="ORF">QFC22_004955</name>
</gene>
<name>A0ACC2WXF6_9TREE</name>